<dbReference type="EMBL" id="HF935585">
    <property type="protein sequence ID" value="CCX31311.1"/>
    <property type="molecule type" value="Genomic_DNA"/>
</dbReference>
<feature type="region of interest" description="Disordered" evidence="1">
    <location>
        <begin position="1"/>
        <end position="43"/>
    </location>
</feature>
<dbReference type="AlphaFoldDB" id="U4LU34"/>
<evidence type="ECO:0000313" key="3">
    <source>
        <dbReference type="Proteomes" id="UP000018144"/>
    </source>
</evidence>
<dbReference type="Proteomes" id="UP000018144">
    <property type="component" value="Unassembled WGS sequence"/>
</dbReference>
<protein>
    <submittedName>
        <fullName evidence="2">Uncharacterized protein</fullName>
    </submittedName>
</protein>
<proteinExistence type="predicted"/>
<organism evidence="2 3">
    <name type="scientific">Pyronema omphalodes (strain CBS 100304)</name>
    <name type="common">Pyronema confluens</name>
    <dbReference type="NCBI Taxonomy" id="1076935"/>
    <lineage>
        <taxon>Eukaryota</taxon>
        <taxon>Fungi</taxon>
        <taxon>Dikarya</taxon>
        <taxon>Ascomycota</taxon>
        <taxon>Pezizomycotina</taxon>
        <taxon>Pezizomycetes</taxon>
        <taxon>Pezizales</taxon>
        <taxon>Pyronemataceae</taxon>
        <taxon>Pyronema</taxon>
    </lineage>
</organism>
<keyword evidence="3" id="KW-1185">Reference proteome</keyword>
<gene>
    <name evidence="2" type="ORF">PCON_10594</name>
</gene>
<accession>U4LU34</accession>
<feature type="compositionally biased region" description="Basic residues" evidence="1">
    <location>
        <begin position="1"/>
        <end position="17"/>
    </location>
</feature>
<name>U4LU34_PYROM</name>
<sequence>MGKRTKRPRIPSIRTRKADRTATLPWERKLRTRKSRNQAPNVK</sequence>
<reference evidence="2 3" key="1">
    <citation type="journal article" date="2013" name="PLoS Genet.">
        <title>The genome and development-dependent transcriptomes of Pyronema confluens: a window into fungal evolution.</title>
        <authorList>
            <person name="Traeger S."/>
            <person name="Altegoer F."/>
            <person name="Freitag M."/>
            <person name="Gabaldon T."/>
            <person name="Kempken F."/>
            <person name="Kumar A."/>
            <person name="Marcet-Houben M."/>
            <person name="Poggeler S."/>
            <person name="Stajich J.E."/>
            <person name="Nowrousian M."/>
        </authorList>
    </citation>
    <scope>NUCLEOTIDE SEQUENCE [LARGE SCALE GENOMIC DNA]</scope>
    <source>
        <strain evidence="3">CBS 100304</strain>
        <tissue evidence="2">Vegetative mycelium</tissue>
    </source>
</reference>
<evidence type="ECO:0000256" key="1">
    <source>
        <dbReference type="SAM" id="MobiDB-lite"/>
    </source>
</evidence>
<evidence type="ECO:0000313" key="2">
    <source>
        <dbReference type="EMBL" id="CCX31311.1"/>
    </source>
</evidence>